<evidence type="ECO:0000256" key="1">
    <source>
        <dbReference type="SAM" id="MobiDB-lite"/>
    </source>
</evidence>
<accession>A0A445MLA0</accession>
<evidence type="ECO:0000313" key="2">
    <source>
        <dbReference type="EMBL" id="RZR75006.1"/>
    </source>
</evidence>
<gene>
    <name evidence="2" type="ORF">BHM03_00047540</name>
</gene>
<sequence>MAYSSSRRNLLTRRTPTKMVASKKVNFVSRFGCSAEHNLPDSPFASPPAKSPFMPDSFFSAGEDTSASCITNNSSSSNNSHLIASTTSSLDVPSSFTSCFFPMPRYHPEKICRQTNEFTDFSLITFPPVCAGSPPAMEQLECKGGEEAAAEGEEDVPSSPST</sequence>
<protein>
    <submittedName>
        <fullName evidence="2">Uncharacterized protein</fullName>
    </submittedName>
</protein>
<reference evidence="2" key="1">
    <citation type="journal article" date="2018" name="Data Brief">
        <title>Genome sequence data from 17 accessions of Ensete ventricosum, a staple food crop for millions in Ethiopia.</title>
        <authorList>
            <person name="Yemataw Z."/>
            <person name="Muzemil S."/>
            <person name="Ambachew D."/>
            <person name="Tripathi L."/>
            <person name="Tesfaye K."/>
            <person name="Chala A."/>
            <person name="Farbos A."/>
            <person name="O'Neill P."/>
            <person name="Moore K."/>
            <person name="Grant M."/>
            <person name="Studholme D.J."/>
        </authorList>
    </citation>
    <scope>NUCLEOTIDE SEQUENCE [LARGE SCALE GENOMIC DNA]</scope>
    <source>
        <tissue evidence="2">Leaf</tissue>
    </source>
</reference>
<dbReference type="AlphaFoldDB" id="A0A445MLA0"/>
<organism evidence="2">
    <name type="scientific">Ensete ventricosum</name>
    <name type="common">Abyssinian banana</name>
    <name type="synonym">Musa ensete</name>
    <dbReference type="NCBI Taxonomy" id="4639"/>
    <lineage>
        <taxon>Eukaryota</taxon>
        <taxon>Viridiplantae</taxon>
        <taxon>Streptophyta</taxon>
        <taxon>Embryophyta</taxon>
        <taxon>Tracheophyta</taxon>
        <taxon>Spermatophyta</taxon>
        <taxon>Magnoliopsida</taxon>
        <taxon>Liliopsida</taxon>
        <taxon>Zingiberales</taxon>
        <taxon>Musaceae</taxon>
        <taxon>Ensete</taxon>
    </lineage>
</organism>
<dbReference type="Proteomes" id="UP000290560">
    <property type="component" value="Unassembled WGS sequence"/>
</dbReference>
<proteinExistence type="predicted"/>
<name>A0A445MLA0_ENSVE</name>
<feature type="region of interest" description="Disordered" evidence="1">
    <location>
        <begin position="142"/>
        <end position="162"/>
    </location>
</feature>
<dbReference type="EMBL" id="KV876493">
    <property type="protein sequence ID" value="RZR75006.1"/>
    <property type="molecule type" value="Genomic_DNA"/>
</dbReference>